<evidence type="ECO:0000259" key="1">
    <source>
        <dbReference type="Pfam" id="PF11638"/>
    </source>
</evidence>
<dbReference type="InterPro" id="IPR024633">
    <property type="entry name" value="DnaA_N_dom"/>
</dbReference>
<proteinExistence type="predicted"/>
<gene>
    <name evidence="2" type="ORF">A3F84_26195</name>
</gene>
<organism evidence="2 3">
    <name type="scientific">Handelsmanbacteria sp. (strain RIFCSPLOWO2_12_FULL_64_10)</name>
    <dbReference type="NCBI Taxonomy" id="1817868"/>
    <lineage>
        <taxon>Bacteria</taxon>
        <taxon>Candidatus Handelsmaniibacteriota</taxon>
    </lineage>
</organism>
<sequence length="210" mass="23653">MVPAPPTPRQIVQATCETLGFRPTEAQVSFGVREVATLHTGGFSLSEIEEGARYAAGQGWVRSFAGVKFYLPQALNALSMGKAGRRNDPVNRWRGGRAERKAEDTPCAVRSALCDSPVSRCEAAEASPHRELWEQVREKIATRIQRQSYRTWFEPTYIRDFDGQRVVLEVPSPFFQDWLEGHYLDLIEKTFEELLGRRVEVTIKIPEGGG</sequence>
<dbReference type="AlphaFoldDB" id="A0A1F6CAI4"/>
<dbReference type="Gene3D" id="3.30.300.180">
    <property type="match status" value="1"/>
</dbReference>
<comment type="caution">
    <text evidence="2">The sequence shown here is derived from an EMBL/GenBank/DDBJ whole genome shotgun (WGS) entry which is preliminary data.</text>
</comment>
<dbReference type="Pfam" id="PF11638">
    <property type="entry name" value="DnaA_N"/>
    <property type="match status" value="1"/>
</dbReference>
<dbReference type="EMBL" id="MFKF01000338">
    <property type="protein sequence ID" value="OGG46173.1"/>
    <property type="molecule type" value="Genomic_DNA"/>
</dbReference>
<accession>A0A1F6CAI4</accession>
<name>A0A1F6CAI4_HANXR</name>
<protein>
    <recommendedName>
        <fullName evidence="1">DnaA N-terminal domain-containing protein</fullName>
    </recommendedName>
</protein>
<dbReference type="Proteomes" id="UP000178606">
    <property type="component" value="Unassembled WGS sequence"/>
</dbReference>
<evidence type="ECO:0000313" key="2">
    <source>
        <dbReference type="EMBL" id="OGG46173.1"/>
    </source>
</evidence>
<evidence type="ECO:0000313" key="3">
    <source>
        <dbReference type="Proteomes" id="UP000178606"/>
    </source>
</evidence>
<reference evidence="2 3" key="1">
    <citation type="journal article" date="2016" name="Nat. Commun.">
        <title>Thousands of microbial genomes shed light on interconnected biogeochemical processes in an aquifer system.</title>
        <authorList>
            <person name="Anantharaman K."/>
            <person name="Brown C.T."/>
            <person name="Hug L.A."/>
            <person name="Sharon I."/>
            <person name="Castelle C.J."/>
            <person name="Probst A.J."/>
            <person name="Thomas B.C."/>
            <person name="Singh A."/>
            <person name="Wilkins M.J."/>
            <person name="Karaoz U."/>
            <person name="Brodie E.L."/>
            <person name="Williams K.H."/>
            <person name="Hubbard S.S."/>
            <person name="Banfield J.F."/>
        </authorList>
    </citation>
    <scope>NUCLEOTIDE SEQUENCE [LARGE SCALE GENOMIC DNA]</scope>
    <source>
        <strain evidence="3">RIFCSPLOWO2_12_FULL_64_10</strain>
    </source>
</reference>
<feature type="domain" description="DnaA N-terminal" evidence="1">
    <location>
        <begin position="131"/>
        <end position="192"/>
    </location>
</feature>
<dbReference type="InterPro" id="IPR038454">
    <property type="entry name" value="DnaA_N_sf"/>
</dbReference>